<organism evidence="1 2">
    <name type="scientific">Ruminococcus bicirculans</name>
    <name type="common">ex Wegman et al. 2014</name>
    <dbReference type="NCBI Taxonomy" id="1160721"/>
    <lineage>
        <taxon>Bacteria</taxon>
        <taxon>Bacillati</taxon>
        <taxon>Bacillota</taxon>
        <taxon>Clostridia</taxon>
        <taxon>Eubacteriales</taxon>
        <taxon>Oscillospiraceae</taxon>
        <taxon>Ruminococcus</taxon>
    </lineage>
</organism>
<protein>
    <submittedName>
        <fullName evidence="1">Uncharacterized protein</fullName>
    </submittedName>
</protein>
<comment type="caution">
    <text evidence="1">The sequence shown here is derived from an EMBL/GenBank/DDBJ whole genome shotgun (WGS) entry which is preliminary data.</text>
</comment>
<accession>A0AAW6E3F1</accession>
<gene>
    <name evidence="1" type="ORF">PNV70_14970</name>
</gene>
<dbReference type="RefSeq" id="WP_195552331.1">
    <property type="nucleotide sequence ID" value="NZ_JADMNX010000020.1"/>
</dbReference>
<reference evidence="1" key="1">
    <citation type="submission" date="2023-01" db="EMBL/GenBank/DDBJ databases">
        <title>Human gut microbiome strain richness.</title>
        <authorList>
            <person name="Chen-Liaw A."/>
        </authorList>
    </citation>
    <scope>NUCLEOTIDE SEQUENCE</scope>
    <source>
        <strain evidence="1">D59st1_B8_D59t2_181005</strain>
    </source>
</reference>
<dbReference type="EMBL" id="JAQMLS010000020">
    <property type="protein sequence ID" value="MDB8743361.1"/>
    <property type="molecule type" value="Genomic_DNA"/>
</dbReference>
<evidence type="ECO:0000313" key="2">
    <source>
        <dbReference type="Proteomes" id="UP001211421"/>
    </source>
</evidence>
<evidence type="ECO:0000313" key="1">
    <source>
        <dbReference type="EMBL" id="MDB8743361.1"/>
    </source>
</evidence>
<dbReference type="AlphaFoldDB" id="A0AAW6E3F1"/>
<sequence length="110" mass="13268">MKREPLLKLNEKRKGIESAGDSTLYKDDTKNERFEYLVEEDENFIYYTAIYRMRKDGRWTRKKLEKEKAMQKSPLTDKLQELGRESRKEIREEKGKGCFNTIDKIQLKDK</sequence>
<name>A0AAW6E3F1_9FIRM</name>
<dbReference type="Proteomes" id="UP001211421">
    <property type="component" value="Unassembled WGS sequence"/>
</dbReference>
<proteinExistence type="predicted"/>